<dbReference type="Proteomes" id="UP000231382">
    <property type="component" value="Unassembled WGS sequence"/>
</dbReference>
<organism evidence="2 3">
    <name type="scientific">Candidatus Berkelbacteria bacterium CG10_big_fil_rev_8_21_14_0_10_43_13</name>
    <dbReference type="NCBI Taxonomy" id="1974514"/>
    <lineage>
        <taxon>Bacteria</taxon>
        <taxon>Candidatus Berkelbacteria</taxon>
    </lineage>
</organism>
<dbReference type="InterPro" id="IPR011009">
    <property type="entry name" value="Kinase-like_dom_sf"/>
</dbReference>
<dbReference type="Pfam" id="PF01636">
    <property type="entry name" value="APH"/>
    <property type="match status" value="1"/>
</dbReference>
<feature type="domain" description="Aminoglycoside phosphotransferase" evidence="1">
    <location>
        <begin position="66"/>
        <end position="242"/>
    </location>
</feature>
<reference evidence="3" key="1">
    <citation type="submission" date="2017-09" db="EMBL/GenBank/DDBJ databases">
        <title>Depth-based differentiation of microbial function through sediment-hosted aquifers and enrichment of novel symbionts in the deep terrestrial subsurface.</title>
        <authorList>
            <person name="Probst A.J."/>
            <person name="Ladd B."/>
            <person name="Jarett J.K."/>
            <person name="Geller-Mcgrath D.E."/>
            <person name="Sieber C.M.K."/>
            <person name="Emerson J.B."/>
            <person name="Anantharaman K."/>
            <person name="Thomas B.C."/>
            <person name="Malmstrom R."/>
            <person name="Stieglmeier M."/>
            <person name="Klingl A."/>
            <person name="Woyke T."/>
            <person name="Ryan C.M."/>
            <person name="Banfield J.F."/>
        </authorList>
    </citation>
    <scope>NUCLEOTIDE SEQUENCE [LARGE SCALE GENOMIC DNA]</scope>
</reference>
<dbReference type="Gene3D" id="3.90.1200.10">
    <property type="match status" value="1"/>
</dbReference>
<name>A0A2H0W6I1_9BACT</name>
<dbReference type="InterPro" id="IPR002575">
    <property type="entry name" value="Aminoglycoside_PTrfase"/>
</dbReference>
<evidence type="ECO:0000313" key="3">
    <source>
        <dbReference type="Proteomes" id="UP000231382"/>
    </source>
</evidence>
<dbReference type="AlphaFoldDB" id="A0A2H0W6I1"/>
<dbReference type="EMBL" id="PEZW01000016">
    <property type="protein sequence ID" value="PIS07680.1"/>
    <property type="molecule type" value="Genomic_DNA"/>
</dbReference>
<evidence type="ECO:0000313" key="2">
    <source>
        <dbReference type="EMBL" id="PIS07680.1"/>
    </source>
</evidence>
<comment type="caution">
    <text evidence="2">The sequence shown here is derived from an EMBL/GenBank/DDBJ whole genome shotgun (WGS) entry which is preliminary data.</text>
</comment>
<evidence type="ECO:0000259" key="1">
    <source>
        <dbReference type="Pfam" id="PF01636"/>
    </source>
</evidence>
<dbReference type="SUPFAM" id="SSF56112">
    <property type="entry name" value="Protein kinase-like (PK-like)"/>
    <property type="match status" value="1"/>
</dbReference>
<sequence length="318" mass="37375">MTNQTIKIEIARILDKHGLVSETSYDLYMSHGSNKQKKYFLTRCSGKDGSSFFFKFLVDCDSVNRDNFVKEIKSYALLEKYQFKSFRTLAISDFEIGDATWYIRPYVEGGIIGDAHSIISNQGIKNHHRQCLQILAELSEISPDVTEKTNLTDFYLLKIRTFANFLFDNLPLGTEQKVKRELEKIKQTDSNVLVHGDFHWGNIYFDNDGPFLTDWEYWHHGQRGEDLAKYITVLWQYPDLQQDAYLNYCSHLRNNSNIIFISNFHIFLLIQYLTEFQHWLYYKNISLNKEKYDVDITESGLKYFKNSCLLLLSGKSLF</sequence>
<gene>
    <name evidence="2" type="ORF">COT78_02270</name>
</gene>
<proteinExistence type="predicted"/>
<accession>A0A2H0W6I1</accession>
<protein>
    <recommendedName>
        <fullName evidence="1">Aminoglycoside phosphotransferase domain-containing protein</fullName>
    </recommendedName>
</protein>